<sequence>MFKALGDQWAMSKYGSWIRSKSRVAVKDSASIIEPTPSLAYSTQLNEMTTLEKEKEVDASFSPV</sequence>
<protein>
    <submittedName>
        <fullName evidence="1">Uncharacterized protein</fullName>
    </submittedName>
</protein>
<keyword evidence="2" id="KW-1185">Reference proteome</keyword>
<evidence type="ECO:0000313" key="1">
    <source>
        <dbReference type="EMBL" id="KAG5652951.1"/>
    </source>
</evidence>
<dbReference type="AlphaFoldDB" id="A0A9P7KMV1"/>
<reference evidence="1" key="1">
    <citation type="submission" date="2021-02" db="EMBL/GenBank/DDBJ databases">
        <authorList>
            <person name="Nieuwenhuis M."/>
            <person name="Van De Peppel L.J.J."/>
        </authorList>
    </citation>
    <scope>NUCLEOTIDE SEQUENCE</scope>
    <source>
        <strain evidence="1">D49</strain>
    </source>
</reference>
<proteinExistence type="predicted"/>
<dbReference type="EMBL" id="JABCKI010000085">
    <property type="protein sequence ID" value="KAG5652951.1"/>
    <property type="molecule type" value="Genomic_DNA"/>
</dbReference>
<name>A0A9P7KMV1_9AGAR</name>
<accession>A0A9P7KMV1</accession>
<comment type="caution">
    <text evidence="1">The sequence shown here is derived from an EMBL/GenBank/DDBJ whole genome shotgun (WGS) entry which is preliminary data.</text>
</comment>
<reference evidence="1" key="2">
    <citation type="submission" date="2021-10" db="EMBL/GenBank/DDBJ databases">
        <title>Phylogenomics reveals ancestral predisposition of the termite-cultivated fungus Termitomyces towards a domesticated lifestyle.</title>
        <authorList>
            <person name="Auxier B."/>
            <person name="Grum-Grzhimaylo A."/>
            <person name="Cardenas M.E."/>
            <person name="Lodge J.D."/>
            <person name="Laessoe T."/>
            <person name="Pedersen O."/>
            <person name="Smith M.E."/>
            <person name="Kuyper T.W."/>
            <person name="Franco-Molano E.A."/>
            <person name="Baroni T.J."/>
            <person name="Aanen D.K."/>
        </authorList>
    </citation>
    <scope>NUCLEOTIDE SEQUENCE</scope>
    <source>
        <strain evidence="1">D49</strain>
    </source>
</reference>
<evidence type="ECO:0000313" key="2">
    <source>
        <dbReference type="Proteomes" id="UP000717328"/>
    </source>
</evidence>
<gene>
    <name evidence="1" type="ORF">H0H81_002959</name>
</gene>
<organism evidence="1 2">
    <name type="scientific">Sphagnurus paluster</name>
    <dbReference type="NCBI Taxonomy" id="117069"/>
    <lineage>
        <taxon>Eukaryota</taxon>
        <taxon>Fungi</taxon>
        <taxon>Dikarya</taxon>
        <taxon>Basidiomycota</taxon>
        <taxon>Agaricomycotina</taxon>
        <taxon>Agaricomycetes</taxon>
        <taxon>Agaricomycetidae</taxon>
        <taxon>Agaricales</taxon>
        <taxon>Tricholomatineae</taxon>
        <taxon>Lyophyllaceae</taxon>
        <taxon>Sphagnurus</taxon>
    </lineage>
</organism>
<dbReference type="Proteomes" id="UP000717328">
    <property type="component" value="Unassembled WGS sequence"/>
</dbReference>